<feature type="compositionally biased region" description="Low complexity" evidence="1">
    <location>
        <begin position="198"/>
        <end position="235"/>
    </location>
</feature>
<feature type="chain" id="PRO_5040253942" description="Saposin B-type domain-containing protein" evidence="2">
    <location>
        <begin position="22"/>
        <end position="451"/>
    </location>
</feature>
<dbReference type="EMBL" id="CANHGI010000006">
    <property type="protein sequence ID" value="CAI5455583.1"/>
    <property type="molecule type" value="Genomic_DNA"/>
</dbReference>
<gene>
    <name evidence="3" type="ORF">CAMP_LOCUS18220</name>
</gene>
<reference evidence="3" key="1">
    <citation type="submission" date="2022-11" db="EMBL/GenBank/DDBJ databases">
        <authorList>
            <person name="Kikuchi T."/>
        </authorList>
    </citation>
    <scope>NUCLEOTIDE SEQUENCE</scope>
    <source>
        <strain evidence="3">PS1010</strain>
    </source>
</reference>
<evidence type="ECO:0000313" key="4">
    <source>
        <dbReference type="Proteomes" id="UP001152747"/>
    </source>
</evidence>
<name>A0A9P1J2B5_9PELO</name>
<accession>A0A9P1J2B5</accession>
<dbReference type="OrthoDB" id="5977230at2759"/>
<keyword evidence="4" id="KW-1185">Reference proteome</keyword>
<dbReference type="SUPFAM" id="SSF57501">
    <property type="entry name" value="Cystine-knot cytokines"/>
    <property type="match status" value="1"/>
</dbReference>
<feature type="region of interest" description="Disordered" evidence="1">
    <location>
        <begin position="185"/>
        <end position="235"/>
    </location>
</feature>
<dbReference type="PANTHER" id="PTHR33995:SF8">
    <property type="entry name" value="PRION-LIKE-(Q_N-RICH)-DOMAIN-BEARING PROTEIN"/>
    <property type="match status" value="1"/>
</dbReference>
<comment type="caution">
    <text evidence="3">The sequence shown here is derived from an EMBL/GenBank/DDBJ whole genome shotgun (WGS) entry which is preliminary data.</text>
</comment>
<proteinExistence type="predicted"/>
<evidence type="ECO:0000313" key="3">
    <source>
        <dbReference type="EMBL" id="CAI5455583.1"/>
    </source>
</evidence>
<feature type="compositionally biased region" description="Low complexity" evidence="1">
    <location>
        <begin position="255"/>
        <end position="294"/>
    </location>
</feature>
<feature type="signal peptide" evidence="2">
    <location>
        <begin position="1"/>
        <end position="21"/>
    </location>
</feature>
<dbReference type="AlphaFoldDB" id="A0A9P1J2B5"/>
<sequence length="451" mass="50874">MSVFYQLSIFLLFVNFSNINAQDDFNDIVQQKTRGNQIQQCPCVIHPESRQCVSYDSRYVAVNAEEAILSFLDLSKHHSGPAQLINSNTFNCVTDECRACYSLLYHKLTDIGFVAQSYQSAIDLLPINRIRAGLCRRFNFPLSLPILPPPSVIPTYLRSLISAGRQFRQSRSSIIAARRNNIRNGISQMRSNFGGGRNRMNQNQNQNSNNFNNNPITNSNRNQNQNQNQNQFQNQQTRFPRPIQRFQQAVQSRFQQPPQVWQQPQWHQPQQWSQQQQPQQQFQPQPAWGASAGASGLGGFGSPFGGNAGFGGGFGGGGWGGNNQQQGGFFGGFRGRRGKRAADDVIGKRFYISCTDRGESEDDMLALCGSCWTWRKLPDNYFPKIINELSCKEDDFCLSGWGECVQQYRNVDVLRKEGGRWIPTVITTATCCDCRVRAGTEIHSLIIGDKK</sequence>
<dbReference type="Proteomes" id="UP001152747">
    <property type="component" value="Unassembled WGS sequence"/>
</dbReference>
<feature type="region of interest" description="Disordered" evidence="1">
    <location>
        <begin position="248"/>
        <end position="300"/>
    </location>
</feature>
<evidence type="ECO:0000256" key="1">
    <source>
        <dbReference type="SAM" id="MobiDB-lite"/>
    </source>
</evidence>
<protein>
    <recommendedName>
        <fullName evidence="5">Saposin B-type domain-containing protein</fullName>
    </recommendedName>
</protein>
<evidence type="ECO:0008006" key="5">
    <source>
        <dbReference type="Google" id="ProtNLM"/>
    </source>
</evidence>
<dbReference type="InterPro" id="IPR029034">
    <property type="entry name" value="Cystine-knot_cytokine"/>
</dbReference>
<evidence type="ECO:0000256" key="2">
    <source>
        <dbReference type="SAM" id="SignalP"/>
    </source>
</evidence>
<keyword evidence="2" id="KW-0732">Signal</keyword>
<organism evidence="3 4">
    <name type="scientific">Caenorhabditis angaria</name>
    <dbReference type="NCBI Taxonomy" id="860376"/>
    <lineage>
        <taxon>Eukaryota</taxon>
        <taxon>Metazoa</taxon>
        <taxon>Ecdysozoa</taxon>
        <taxon>Nematoda</taxon>
        <taxon>Chromadorea</taxon>
        <taxon>Rhabditida</taxon>
        <taxon>Rhabditina</taxon>
        <taxon>Rhabditomorpha</taxon>
        <taxon>Rhabditoidea</taxon>
        <taxon>Rhabditidae</taxon>
        <taxon>Peloderinae</taxon>
        <taxon>Caenorhabditis</taxon>
    </lineage>
</organism>
<dbReference type="PANTHER" id="PTHR33995">
    <property type="entry name" value="PROTEIN CBG18546"/>
    <property type="match status" value="1"/>
</dbReference>